<evidence type="ECO:0000313" key="2">
    <source>
        <dbReference type="EMBL" id="GFY29820.1"/>
    </source>
</evidence>
<organism evidence="2 3">
    <name type="scientific">Trichonephila clavipes</name>
    <name type="common">Golden silk orbweaver</name>
    <name type="synonym">Nephila clavipes</name>
    <dbReference type="NCBI Taxonomy" id="2585209"/>
    <lineage>
        <taxon>Eukaryota</taxon>
        <taxon>Metazoa</taxon>
        <taxon>Ecdysozoa</taxon>
        <taxon>Arthropoda</taxon>
        <taxon>Chelicerata</taxon>
        <taxon>Arachnida</taxon>
        <taxon>Araneae</taxon>
        <taxon>Araneomorphae</taxon>
        <taxon>Entelegynae</taxon>
        <taxon>Araneoidea</taxon>
        <taxon>Nephilidae</taxon>
        <taxon>Trichonephila</taxon>
    </lineage>
</organism>
<evidence type="ECO:0000313" key="3">
    <source>
        <dbReference type="Proteomes" id="UP000887159"/>
    </source>
</evidence>
<proteinExistence type="predicted"/>
<comment type="caution">
    <text evidence="2">The sequence shown here is derived from an EMBL/GenBank/DDBJ whole genome shotgun (WGS) entry which is preliminary data.</text>
</comment>
<sequence>MARTKQTGYMESGDRILEMATSTTKAIKELILSMEFVQSDQQMCEYLMMKWQLARASQCGIELLEGKLEINRTIPNFMCPEDIQAITTELEAMRKELSTVLGEIALIFCPVKKCPSHTNGTQNDSTMAESSIKINEANNPKQNNEKIKRPNNDNIKDNPKSNKRAGQEEFKTPNKFAKKIIEIPIEHVVCTSKNKFAVLGDEEIMEITPAPTSKVQPIMRLGKNYNLILQEINRSYPNTKNKNTGNYIRIQTTTVEE</sequence>
<dbReference type="EMBL" id="BMAU01021389">
    <property type="protein sequence ID" value="GFY29820.1"/>
    <property type="molecule type" value="Genomic_DNA"/>
</dbReference>
<reference evidence="2" key="1">
    <citation type="submission" date="2020-08" db="EMBL/GenBank/DDBJ databases">
        <title>Multicomponent nature underlies the extraordinary mechanical properties of spider dragline silk.</title>
        <authorList>
            <person name="Kono N."/>
            <person name="Nakamura H."/>
            <person name="Mori M."/>
            <person name="Yoshida Y."/>
            <person name="Ohtoshi R."/>
            <person name="Malay A.D."/>
            <person name="Moran D.A.P."/>
            <person name="Tomita M."/>
            <person name="Numata K."/>
            <person name="Arakawa K."/>
        </authorList>
    </citation>
    <scope>NUCLEOTIDE SEQUENCE</scope>
</reference>
<dbReference type="AlphaFoldDB" id="A0A8X7BFV9"/>
<accession>A0A8X7BFV9</accession>
<evidence type="ECO:0000256" key="1">
    <source>
        <dbReference type="SAM" id="MobiDB-lite"/>
    </source>
</evidence>
<dbReference type="Proteomes" id="UP000887159">
    <property type="component" value="Unassembled WGS sequence"/>
</dbReference>
<feature type="region of interest" description="Disordered" evidence="1">
    <location>
        <begin position="135"/>
        <end position="171"/>
    </location>
</feature>
<gene>
    <name evidence="2" type="primary">NCL1_11270</name>
    <name evidence="2" type="ORF">TNCV_1813941</name>
</gene>
<protein>
    <submittedName>
        <fullName evidence="2">Uncharacterized protein</fullName>
    </submittedName>
</protein>
<name>A0A8X7BFV9_TRICX</name>
<keyword evidence="3" id="KW-1185">Reference proteome</keyword>
<feature type="compositionally biased region" description="Basic and acidic residues" evidence="1">
    <location>
        <begin position="143"/>
        <end position="171"/>
    </location>
</feature>